<dbReference type="HOGENOM" id="CLU_1350824_0_0_1"/>
<accession>A0A0E0QZF7</accession>
<name>A0A0E0QZF7_ORYRU</name>
<dbReference type="Gramene" id="ORUFI10G11340.1">
    <property type="protein sequence ID" value="ORUFI10G11340.1"/>
    <property type="gene ID" value="ORUFI10G11340"/>
</dbReference>
<evidence type="ECO:0000313" key="2">
    <source>
        <dbReference type="EnsemblPlants" id="ORUFI10G11340.1"/>
    </source>
</evidence>
<dbReference type="EnsemblPlants" id="ORUFI10G11340.1">
    <property type="protein sequence ID" value="ORUFI10G11340.1"/>
    <property type="gene ID" value="ORUFI10G11340"/>
</dbReference>
<feature type="compositionally biased region" description="Low complexity" evidence="1">
    <location>
        <begin position="1"/>
        <end position="15"/>
    </location>
</feature>
<proteinExistence type="predicted"/>
<reference evidence="2" key="2">
    <citation type="submission" date="2015-06" db="UniProtKB">
        <authorList>
            <consortium name="EnsemblPlants"/>
        </authorList>
    </citation>
    <scope>IDENTIFICATION</scope>
</reference>
<reference evidence="3" key="1">
    <citation type="submission" date="2013-06" db="EMBL/GenBank/DDBJ databases">
        <authorList>
            <person name="Zhao Q."/>
        </authorList>
    </citation>
    <scope>NUCLEOTIDE SEQUENCE</scope>
    <source>
        <strain evidence="3">cv. W1943</strain>
    </source>
</reference>
<feature type="region of interest" description="Disordered" evidence="1">
    <location>
        <begin position="1"/>
        <end position="52"/>
    </location>
</feature>
<keyword evidence="3" id="KW-1185">Reference proteome</keyword>
<dbReference type="Proteomes" id="UP000008022">
    <property type="component" value="Unassembled WGS sequence"/>
</dbReference>
<evidence type="ECO:0000313" key="3">
    <source>
        <dbReference type="Proteomes" id="UP000008022"/>
    </source>
</evidence>
<organism evidence="2 3">
    <name type="scientific">Oryza rufipogon</name>
    <name type="common">Brownbeard rice</name>
    <name type="synonym">Asian wild rice</name>
    <dbReference type="NCBI Taxonomy" id="4529"/>
    <lineage>
        <taxon>Eukaryota</taxon>
        <taxon>Viridiplantae</taxon>
        <taxon>Streptophyta</taxon>
        <taxon>Embryophyta</taxon>
        <taxon>Tracheophyta</taxon>
        <taxon>Spermatophyta</taxon>
        <taxon>Magnoliopsida</taxon>
        <taxon>Liliopsida</taxon>
        <taxon>Poales</taxon>
        <taxon>Poaceae</taxon>
        <taxon>BOP clade</taxon>
        <taxon>Oryzoideae</taxon>
        <taxon>Oryzeae</taxon>
        <taxon>Oryzinae</taxon>
        <taxon>Oryza</taxon>
    </lineage>
</organism>
<dbReference type="AlphaFoldDB" id="A0A0E0QZF7"/>
<protein>
    <submittedName>
        <fullName evidence="2">Uncharacterized protein</fullName>
    </submittedName>
</protein>
<evidence type="ECO:0000256" key="1">
    <source>
        <dbReference type="SAM" id="MobiDB-lite"/>
    </source>
</evidence>
<sequence length="203" mass="21880">MSLRGGAQGRALRAGTSSTAVAFTPPPSSPNSPGRRSPPSLPSAGGVLSSHAPARRPLRRRFLLRVARWVEELGSGVRGLGNSWASVTNPYDAAASPLADPSGVTPHRPSGPTSLLWREKAAVMEVMKESVRRKRECVQHVLNAKTENVSFLFPSPLPLISTTIATSTPLHQRPILHLDTLPEFEFKYTSLATHDTGEEKTGF</sequence>